<reference evidence="8 9" key="1">
    <citation type="submission" date="2018-03" db="EMBL/GenBank/DDBJ databases">
        <authorList>
            <person name="Gulvik C.A."/>
        </authorList>
    </citation>
    <scope>NUCLEOTIDE SEQUENCE [LARGE SCALE GENOMIC DNA]</scope>
    <source>
        <strain evidence="8 9">JCM 31581</strain>
    </source>
</reference>
<dbReference type="SUPFAM" id="SSF52096">
    <property type="entry name" value="ClpP/crotonase"/>
    <property type="match status" value="1"/>
</dbReference>
<comment type="caution">
    <text evidence="8">The sequence shown here is derived from an EMBL/GenBank/DDBJ whole genome shotgun (WGS) entry which is preliminary data.</text>
</comment>
<dbReference type="InterPro" id="IPR001478">
    <property type="entry name" value="PDZ"/>
</dbReference>
<keyword evidence="6" id="KW-1133">Transmembrane helix</keyword>
<comment type="similarity">
    <text evidence="1 5">Belongs to the peptidase S41A family.</text>
</comment>
<dbReference type="NCBIfam" id="TIGR00225">
    <property type="entry name" value="prc"/>
    <property type="match status" value="1"/>
</dbReference>
<feature type="transmembrane region" description="Helical" evidence="6">
    <location>
        <begin position="20"/>
        <end position="40"/>
    </location>
</feature>
<dbReference type="Pfam" id="PF01471">
    <property type="entry name" value="PG_binding_1"/>
    <property type="match status" value="1"/>
</dbReference>
<protein>
    <submittedName>
        <fullName evidence="8">Peptidase S41</fullName>
    </submittedName>
</protein>
<dbReference type="PANTHER" id="PTHR32060:SF30">
    <property type="entry name" value="CARBOXY-TERMINAL PROCESSING PROTEASE CTPA"/>
    <property type="match status" value="1"/>
</dbReference>
<dbReference type="Pfam" id="PF00595">
    <property type="entry name" value="PDZ"/>
    <property type="match status" value="1"/>
</dbReference>
<dbReference type="InterPro" id="IPR036366">
    <property type="entry name" value="PGBDSf"/>
</dbReference>
<dbReference type="SMART" id="SM00245">
    <property type="entry name" value="TSPc"/>
    <property type="match status" value="1"/>
</dbReference>
<proteinExistence type="inferred from homology"/>
<evidence type="ECO:0000256" key="5">
    <source>
        <dbReference type="RuleBase" id="RU004404"/>
    </source>
</evidence>
<evidence type="ECO:0000256" key="3">
    <source>
        <dbReference type="ARBA" id="ARBA00022801"/>
    </source>
</evidence>
<dbReference type="EMBL" id="PXZH01000001">
    <property type="protein sequence ID" value="RST89677.1"/>
    <property type="molecule type" value="Genomic_DNA"/>
</dbReference>
<dbReference type="GO" id="GO:0008236">
    <property type="term" value="F:serine-type peptidase activity"/>
    <property type="evidence" value="ECO:0007669"/>
    <property type="project" value="UniProtKB-KW"/>
</dbReference>
<dbReference type="GO" id="GO:0006508">
    <property type="term" value="P:proteolysis"/>
    <property type="evidence" value="ECO:0007669"/>
    <property type="project" value="UniProtKB-KW"/>
</dbReference>
<dbReference type="OrthoDB" id="9812068at2"/>
<evidence type="ECO:0000313" key="8">
    <source>
        <dbReference type="EMBL" id="RST89677.1"/>
    </source>
</evidence>
<accession>A0A429Z7K2</accession>
<dbReference type="Gene3D" id="3.30.750.44">
    <property type="match status" value="1"/>
</dbReference>
<evidence type="ECO:0000313" key="9">
    <source>
        <dbReference type="Proteomes" id="UP000277864"/>
    </source>
</evidence>
<dbReference type="Proteomes" id="UP000277864">
    <property type="component" value="Unassembled WGS sequence"/>
</dbReference>
<evidence type="ECO:0000256" key="2">
    <source>
        <dbReference type="ARBA" id="ARBA00022670"/>
    </source>
</evidence>
<keyword evidence="4 5" id="KW-0720">Serine protease</keyword>
<dbReference type="RefSeq" id="WP_125942288.1">
    <property type="nucleotide sequence ID" value="NZ_PXZH01000001.1"/>
</dbReference>
<dbReference type="CDD" id="cd06782">
    <property type="entry name" value="cpPDZ_CPP-like"/>
    <property type="match status" value="1"/>
</dbReference>
<dbReference type="AlphaFoldDB" id="A0A429Z7K2"/>
<feature type="domain" description="PDZ" evidence="7">
    <location>
        <begin position="108"/>
        <end position="177"/>
    </location>
</feature>
<dbReference type="InterPro" id="IPR036034">
    <property type="entry name" value="PDZ_sf"/>
</dbReference>
<keyword evidence="6" id="KW-0812">Transmembrane</keyword>
<dbReference type="GO" id="GO:0007165">
    <property type="term" value="P:signal transduction"/>
    <property type="evidence" value="ECO:0007669"/>
    <property type="project" value="TreeGrafter"/>
</dbReference>
<keyword evidence="3 5" id="KW-0378">Hydrolase</keyword>
<keyword evidence="2 5" id="KW-0645">Protease</keyword>
<gene>
    <name evidence="8" type="ORF">C7P63_00950</name>
</gene>
<dbReference type="SUPFAM" id="SSF47090">
    <property type="entry name" value="PGBD-like"/>
    <property type="match status" value="1"/>
</dbReference>
<evidence type="ECO:0000256" key="4">
    <source>
        <dbReference type="ARBA" id="ARBA00022825"/>
    </source>
</evidence>
<keyword evidence="9" id="KW-1185">Reference proteome</keyword>
<dbReference type="GO" id="GO:0004175">
    <property type="term" value="F:endopeptidase activity"/>
    <property type="evidence" value="ECO:0007669"/>
    <property type="project" value="TreeGrafter"/>
</dbReference>
<dbReference type="InterPro" id="IPR004447">
    <property type="entry name" value="Peptidase_S41A"/>
</dbReference>
<dbReference type="PROSITE" id="PS50106">
    <property type="entry name" value="PDZ"/>
    <property type="match status" value="1"/>
</dbReference>
<dbReference type="Pfam" id="PF03572">
    <property type="entry name" value="Peptidase_S41"/>
    <property type="match status" value="1"/>
</dbReference>
<dbReference type="PANTHER" id="PTHR32060">
    <property type="entry name" value="TAIL-SPECIFIC PROTEASE"/>
    <property type="match status" value="1"/>
</dbReference>
<organism evidence="8 9">
    <name type="scientific">Vagococcus humatus</name>
    <dbReference type="NCBI Taxonomy" id="1889241"/>
    <lineage>
        <taxon>Bacteria</taxon>
        <taxon>Bacillati</taxon>
        <taxon>Bacillota</taxon>
        <taxon>Bacilli</taxon>
        <taxon>Lactobacillales</taxon>
        <taxon>Enterococcaceae</taxon>
        <taxon>Vagococcus</taxon>
    </lineage>
</organism>
<dbReference type="InterPro" id="IPR029045">
    <property type="entry name" value="ClpP/crotonase-like_dom_sf"/>
</dbReference>
<dbReference type="Gene3D" id="3.90.226.10">
    <property type="entry name" value="2-enoyl-CoA Hydratase, Chain A, domain 1"/>
    <property type="match status" value="1"/>
</dbReference>
<dbReference type="CDD" id="cd07560">
    <property type="entry name" value="Peptidase_S41_CPP"/>
    <property type="match status" value="1"/>
</dbReference>
<dbReference type="FunFam" id="2.30.42.10:FF:000063">
    <property type="entry name" value="Peptidase, S41 family"/>
    <property type="match status" value="1"/>
</dbReference>
<dbReference type="SUPFAM" id="SSF50156">
    <property type="entry name" value="PDZ domain-like"/>
    <property type="match status" value="1"/>
</dbReference>
<sequence>MTDDKPNKETRQISYKSHLIILISVMIICVGSTVAITRYVDMRQFTKSAYLGRDLKDDDLEKVKVTYDTILKNYVGKVDQTKLIDGAVKGMTSALDDPYSAYYSGQEAEDLDTTISGSFEGIGATMSLQNDMPVIVEPPIKGSPAEKARLRAKDTILKVDGKEVNGQPLNKIVSKIRGKKGTKVTLTIQRDSDIFDVTLVRDAIPIDSVFGEIDKKQTDVAHIRVATFSENTADEFKQTIQDMRKAGAKKLVIDLRQNPGGLLDQVAEMSSMFLKDGETIVKFSDKHQNKEKIVADKHLDHGFKVKEPTVVLVDHESASASEIFAAAVQQSADIPVIGTKTFGKGTVQSVQRLTESSELKLTTNKWLTPDGTWIHKKGLKPTIFVDYPYYAYLSPIDKSMSYQKGAEGNAVKTIHGALKALGYNVNQTQQVFTDETTQAVLAFQQDNQLPANGVVTKETASLLERKLMTLIQENDVIYNKGLDTLKK</sequence>
<dbReference type="Gene3D" id="2.30.42.10">
    <property type="match status" value="1"/>
</dbReference>
<dbReference type="Gene3D" id="1.10.101.10">
    <property type="entry name" value="PGBD-like superfamily/PGBD"/>
    <property type="match status" value="1"/>
</dbReference>
<dbReference type="Pfam" id="PF22694">
    <property type="entry name" value="CtpB_N-like"/>
    <property type="match status" value="1"/>
</dbReference>
<dbReference type="InterPro" id="IPR036365">
    <property type="entry name" value="PGBD-like_sf"/>
</dbReference>
<dbReference type="InterPro" id="IPR055210">
    <property type="entry name" value="CtpA/B_N"/>
</dbReference>
<name>A0A429Z7K2_9ENTE</name>
<dbReference type="GO" id="GO:0030288">
    <property type="term" value="C:outer membrane-bounded periplasmic space"/>
    <property type="evidence" value="ECO:0007669"/>
    <property type="project" value="TreeGrafter"/>
</dbReference>
<dbReference type="InterPro" id="IPR005151">
    <property type="entry name" value="Tail-specific_protease"/>
</dbReference>
<evidence type="ECO:0000259" key="7">
    <source>
        <dbReference type="PROSITE" id="PS50106"/>
    </source>
</evidence>
<keyword evidence="6" id="KW-0472">Membrane</keyword>
<evidence type="ECO:0000256" key="6">
    <source>
        <dbReference type="SAM" id="Phobius"/>
    </source>
</evidence>
<dbReference type="InterPro" id="IPR002477">
    <property type="entry name" value="Peptidoglycan-bd-like"/>
</dbReference>
<dbReference type="SMART" id="SM00228">
    <property type="entry name" value="PDZ"/>
    <property type="match status" value="1"/>
</dbReference>
<evidence type="ECO:0000256" key="1">
    <source>
        <dbReference type="ARBA" id="ARBA00009179"/>
    </source>
</evidence>